<dbReference type="GO" id="GO:0003723">
    <property type="term" value="F:RNA binding"/>
    <property type="evidence" value="ECO:0007669"/>
    <property type="project" value="UniProtKB-KW"/>
</dbReference>
<evidence type="ECO:0000259" key="7">
    <source>
        <dbReference type="Pfam" id="PF01881"/>
    </source>
</evidence>
<evidence type="ECO:0000256" key="4">
    <source>
        <dbReference type="PIRNR" id="PIRNR005054"/>
    </source>
</evidence>
<dbReference type="GO" id="GO:0051607">
    <property type="term" value="P:defense response to virus"/>
    <property type="evidence" value="ECO:0007669"/>
    <property type="project" value="UniProtKB-KW"/>
</dbReference>
<proteinExistence type="inferred from homology"/>
<keyword evidence="3" id="KW-0051">Antiviral defense</keyword>
<dbReference type="EMBL" id="PVXL01000072">
    <property type="protein sequence ID" value="PRR69535.1"/>
    <property type="molecule type" value="Genomic_DNA"/>
</dbReference>
<dbReference type="PANTHER" id="PTHR36984">
    <property type="entry name" value="CRISPR-ASSOCIATED ENDORIBONUCLEASE CAS6 1"/>
    <property type="match status" value="1"/>
</dbReference>
<dbReference type="PANTHER" id="PTHR36984:SF1">
    <property type="entry name" value="CRISPR-ASSOCIATED ENDORIBONUCLEASE CAS6 1"/>
    <property type="match status" value="1"/>
</dbReference>
<accession>A0A9X7J0D0</accession>
<comment type="similarity">
    <text evidence="1 4">Belongs to the CRISPR-associated protein Cas6/Cse3/CasE family.</text>
</comment>
<name>A0A9X7J0D0_9FIRM</name>
<gene>
    <name evidence="8" type="ORF">MOST_29570</name>
</gene>
<dbReference type="Pfam" id="PF21350">
    <property type="entry name" value="Cas6_I-A"/>
    <property type="match status" value="1"/>
</dbReference>
<feature type="active site" description="Proton acceptor" evidence="6">
    <location>
        <position position="28"/>
    </location>
</feature>
<dbReference type="AlphaFoldDB" id="A0A9X7J0D0"/>
<dbReference type="NCBIfam" id="TIGR01877">
    <property type="entry name" value="cas_cas6"/>
    <property type="match status" value="1"/>
</dbReference>
<evidence type="ECO:0000256" key="2">
    <source>
        <dbReference type="ARBA" id="ARBA00022884"/>
    </source>
</evidence>
<dbReference type="InterPro" id="IPR045747">
    <property type="entry name" value="CRISPR-assoc_prot_Cas6_N_sf"/>
</dbReference>
<dbReference type="InterPro" id="IPR049435">
    <property type="entry name" value="Cas_Cas6_C"/>
</dbReference>
<evidence type="ECO:0000313" key="9">
    <source>
        <dbReference type="Proteomes" id="UP000239430"/>
    </source>
</evidence>
<dbReference type="PIRSF" id="PIRSF005054">
    <property type="entry name" value="PF1131"/>
    <property type="match status" value="1"/>
</dbReference>
<feature type="active site" description="Proton donor" evidence="6">
    <location>
        <position position="41"/>
    </location>
</feature>
<evidence type="ECO:0000256" key="3">
    <source>
        <dbReference type="ARBA" id="ARBA00023118"/>
    </source>
</evidence>
<organism evidence="8 9">
    <name type="scientific">Neomoorella stamsii</name>
    <dbReference type="NCBI Taxonomy" id="1266720"/>
    <lineage>
        <taxon>Bacteria</taxon>
        <taxon>Bacillati</taxon>
        <taxon>Bacillota</taxon>
        <taxon>Clostridia</taxon>
        <taxon>Neomoorellales</taxon>
        <taxon>Neomoorellaceae</taxon>
        <taxon>Neomoorella</taxon>
    </lineage>
</organism>
<dbReference type="InterPro" id="IPR010156">
    <property type="entry name" value="CRISPR-assoc_prot_Cas6"/>
</dbReference>
<feature type="site" description="Transition state stabilizer" evidence="5">
    <location>
        <position position="53"/>
    </location>
</feature>
<sequence>MRLTVTFNAAGDFILPVEYNHLLQATLYHQIEQPALRSFLHEQGFELGRRKFKLFTFSRLHGRLRVDRAGQKMIFSPPVKFTVCSPISFVVQEMGNGFLKQGRVRLGDALLEVERVEVIDTVVREREILVQMLSPVVVYSTLERSAGRYTYYYSPFEPRFCELVLANLAKKYLLIFGRPGDTRDFSIAPAGVREKDFKVVKYKGTVIKGWMGTYRLRGDPQLLEVALNAGLGSKNSQGFGCCEYSRPS</sequence>
<protein>
    <recommendedName>
        <fullName evidence="4">CRISPR-associated endoribonuclease</fullName>
    </recommendedName>
</protein>
<dbReference type="GO" id="GO:0016788">
    <property type="term" value="F:hydrolase activity, acting on ester bonds"/>
    <property type="evidence" value="ECO:0007669"/>
    <property type="project" value="InterPro"/>
</dbReference>
<dbReference type="Pfam" id="PF01881">
    <property type="entry name" value="Cas_Cas6_C"/>
    <property type="match status" value="1"/>
</dbReference>
<reference evidence="8 9" key="1">
    <citation type="submission" date="2018-03" db="EMBL/GenBank/DDBJ databases">
        <title>Genome sequence of Moorella stamsii DSM 26217.</title>
        <authorList>
            <person name="Poehlein A."/>
            <person name="Daniel R."/>
        </authorList>
    </citation>
    <scope>NUCLEOTIDE SEQUENCE [LARGE SCALE GENOMIC DNA]</scope>
    <source>
        <strain evidence="9">DSM 26217</strain>
    </source>
</reference>
<keyword evidence="9" id="KW-1185">Reference proteome</keyword>
<dbReference type="Gene3D" id="3.30.70.1900">
    <property type="match status" value="1"/>
</dbReference>
<evidence type="ECO:0000256" key="1">
    <source>
        <dbReference type="ARBA" id="ARBA00005937"/>
    </source>
</evidence>
<dbReference type="RefSeq" id="WP_054937744.1">
    <property type="nucleotide sequence ID" value="NZ_PVXL01000072.1"/>
</dbReference>
<comment type="function">
    <text evidence="4">CRISPR (clustered regularly interspaced short palindromic repeat), is an adaptive immune system that provides protection against mobile genetic elements (viruses, transposable elements and conjugative plasmids). CRISPR clusters contain sequences complementary to antecedent mobile elements and target invading nucleic acids. CRISPR clusters are transcribed and processed into CRISPR RNA (crRNA).</text>
</comment>
<evidence type="ECO:0000313" key="8">
    <source>
        <dbReference type="EMBL" id="PRR69535.1"/>
    </source>
</evidence>
<keyword evidence="2" id="KW-0694">RNA-binding</keyword>
<evidence type="ECO:0000256" key="6">
    <source>
        <dbReference type="PIRSR" id="PIRSR005054-50"/>
    </source>
</evidence>
<dbReference type="Gene3D" id="3.30.70.1890">
    <property type="match status" value="1"/>
</dbReference>
<dbReference type="Proteomes" id="UP000239430">
    <property type="component" value="Unassembled WGS sequence"/>
</dbReference>
<evidence type="ECO:0000256" key="5">
    <source>
        <dbReference type="PIRSR" id="PIRSR005054-1"/>
    </source>
</evidence>
<dbReference type="CDD" id="cd21140">
    <property type="entry name" value="Cas6_I-like"/>
    <property type="match status" value="1"/>
</dbReference>
<feature type="domain" description="CRISPR associated protein Cas6 C-terminal" evidence="7">
    <location>
        <begin position="124"/>
        <end position="243"/>
    </location>
</feature>
<comment type="caution">
    <text evidence="8">The sequence shown here is derived from an EMBL/GenBank/DDBJ whole genome shotgun (WGS) entry which is preliminary data.</text>
</comment>